<sequence>MWGGKTLERWDQEARRVKWKRRGNSIGPTDRAPILVHKDVPVAVAMAFLRIVKRRADSHSPTGAVSEALQKTGIVAGQRLRQRRPVAF</sequence>
<accession>A0AAD5RSP4</accession>
<name>A0AAD5RSP4_9PEZI</name>
<dbReference type="AlphaFoldDB" id="A0AAD5RSP4"/>
<evidence type="ECO:0000313" key="1">
    <source>
        <dbReference type="EMBL" id="KAJ2902427.1"/>
    </source>
</evidence>
<keyword evidence="2" id="KW-1185">Reference proteome</keyword>
<evidence type="ECO:0000313" key="2">
    <source>
        <dbReference type="Proteomes" id="UP001201980"/>
    </source>
</evidence>
<dbReference type="EMBL" id="JAKWBI020000113">
    <property type="protein sequence ID" value="KAJ2902427.1"/>
    <property type="molecule type" value="Genomic_DNA"/>
</dbReference>
<proteinExistence type="predicted"/>
<reference evidence="1" key="1">
    <citation type="submission" date="2022-07" db="EMBL/GenBank/DDBJ databases">
        <title>Draft genome sequence of Zalerion maritima ATCC 34329, a (micro)plastics degrading marine fungus.</title>
        <authorList>
            <person name="Paco A."/>
            <person name="Goncalves M.F.M."/>
            <person name="Rocha-Santos T.A.P."/>
            <person name="Alves A."/>
        </authorList>
    </citation>
    <scope>NUCLEOTIDE SEQUENCE</scope>
    <source>
        <strain evidence="1">ATCC 34329</strain>
    </source>
</reference>
<protein>
    <submittedName>
        <fullName evidence="1">Uncharacterized protein</fullName>
    </submittedName>
</protein>
<organism evidence="1 2">
    <name type="scientific">Zalerion maritima</name>
    <dbReference type="NCBI Taxonomy" id="339359"/>
    <lineage>
        <taxon>Eukaryota</taxon>
        <taxon>Fungi</taxon>
        <taxon>Dikarya</taxon>
        <taxon>Ascomycota</taxon>
        <taxon>Pezizomycotina</taxon>
        <taxon>Sordariomycetes</taxon>
        <taxon>Lulworthiomycetidae</taxon>
        <taxon>Lulworthiales</taxon>
        <taxon>Lulworthiaceae</taxon>
        <taxon>Zalerion</taxon>
    </lineage>
</organism>
<comment type="caution">
    <text evidence="1">The sequence shown here is derived from an EMBL/GenBank/DDBJ whole genome shotgun (WGS) entry which is preliminary data.</text>
</comment>
<dbReference type="Proteomes" id="UP001201980">
    <property type="component" value="Unassembled WGS sequence"/>
</dbReference>
<gene>
    <name evidence="1" type="ORF">MKZ38_000616</name>
</gene>